<dbReference type="SUPFAM" id="SSF51735">
    <property type="entry name" value="NAD(P)-binding Rossmann-fold domains"/>
    <property type="match status" value="1"/>
</dbReference>
<evidence type="ECO:0000259" key="1">
    <source>
        <dbReference type="Pfam" id="PF01408"/>
    </source>
</evidence>
<dbReference type="SUPFAM" id="SSF55347">
    <property type="entry name" value="Glyceraldehyde-3-phosphate dehydrogenase-like, C-terminal domain"/>
    <property type="match status" value="1"/>
</dbReference>
<protein>
    <submittedName>
        <fullName evidence="3">Oxidoreductase-4</fullName>
    </submittedName>
</protein>
<keyword evidence="4" id="KW-1185">Reference proteome</keyword>
<dbReference type="GO" id="GO:0000166">
    <property type="term" value="F:nucleotide binding"/>
    <property type="evidence" value="ECO:0007669"/>
    <property type="project" value="InterPro"/>
</dbReference>
<evidence type="ECO:0000259" key="2">
    <source>
        <dbReference type="Pfam" id="PF22685"/>
    </source>
</evidence>
<accession>A0A3D8SDA6</accession>
<dbReference type="InterPro" id="IPR055080">
    <property type="entry name" value="Gal80p-like_C"/>
</dbReference>
<dbReference type="Gene3D" id="3.40.50.720">
    <property type="entry name" value="NAD(P)-binding Rossmann-like Domain"/>
    <property type="match status" value="1"/>
</dbReference>
<feature type="domain" description="Gfo/Idh/MocA-like oxidoreductase N-terminal" evidence="1">
    <location>
        <begin position="4"/>
        <end position="123"/>
    </location>
</feature>
<dbReference type="STRING" id="1849047.A0A3D8SDA6"/>
<dbReference type="Pfam" id="PF22685">
    <property type="entry name" value="Gal80p_C-like"/>
    <property type="match status" value="1"/>
</dbReference>
<proteinExistence type="predicted"/>
<evidence type="ECO:0000313" key="3">
    <source>
        <dbReference type="EMBL" id="RDW84326.1"/>
    </source>
</evidence>
<comment type="caution">
    <text evidence="3">The sequence shown here is derived from an EMBL/GenBank/DDBJ whole genome shotgun (WGS) entry which is preliminary data.</text>
</comment>
<dbReference type="InterPro" id="IPR051317">
    <property type="entry name" value="Gfo/Idh/MocA_oxidoreduct"/>
</dbReference>
<dbReference type="InterPro" id="IPR000683">
    <property type="entry name" value="Gfo/Idh/MocA-like_OxRdtase_N"/>
</dbReference>
<gene>
    <name evidence="3" type="ORF">BP6252_01916</name>
</gene>
<dbReference type="InterPro" id="IPR036291">
    <property type="entry name" value="NAD(P)-bd_dom_sf"/>
</dbReference>
<reference evidence="3 4" key="1">
    <citation type="journal article" date="2018" name="IMA Fungus">
        <title>IMA Genome-F 9: Draft genome sequence of Annulohypoxylon stygium, Aspergillus mulundensis, Berkeleyomyces basicola (syn. Thielaviopsis basicola), Ceratocystis smalleyi, two Cercospora beticola strains, Coleophoma cylindrospora, Fusarium fracticaudum, Phialophora cf. hyalina, and Morchella septimelata.</title>
        <authorList>
            <person name="Wingfield B.D."/>
            <person name="Bills G.F."/>
            <person name="Dong Y."/>
            <person name="Huang W."/>
            <person name="Nel W.J."/>
            <person name="Swalarsk-Parry B.S."/>
            <person name="Vaghefi N."/>
            <person name="Wilken P.M."/>
            <person name="An Z."/>
            <person name="de Beer Z.W."/>
            <person name="De Vos L."/>
            <person name="Chen L."/>
            <person name="Duong T.A."/>
            <person name="Gao Y."/>
            <person name="Hammerbacher A."/>
            <person name="Kikkert J.R."/>
            <person name="Li Y."/>
            <person name="Li H."/>
            <person name="Li K."/>
            <person name="Li Q."/>
            <person name="Liu X."/>
            <person name="Ma X."/>
            <person name="Naidoo K."/>
            <person name="Pethybridge S.J."/>
            <person name="Sun J."/>
            <person name="Steenkamp E.T."/>
            <person name="van der Nest M.A."/>
            <person name="van Wyk S."/>
            <person name="Wingfield M.J."/>
            <person name="Xiong C."/>
            <person name="Yue Q."/>
            <person name="Zhang X."/>
        </authorList>
    </citation>
    <scope>NUCLEOTIDE SEQUENCE [LARGE SCALE GENOMIC DNA]</scope>
    <source>
        <strain evidence="3 4">BP6252</strain>
    </source>
</reference>
<organism evidence="3 4">
    <name type="scientific">Coleophoma cylindrospora</name>
    <dbReference type="NCBI Taxonomy" id="1849047"/>
    <lineage>
        <taxon>Eukaryota</taxon>
        <taxon>Fungi</taxon>
        <taxon>Dikarya</taxon>
        <taxon>Ascomycota</taxon>
        <taxon>Pezizomycotina</taxon>
        <taxon>Leotiomycetes</taxon>
        <taxon>Helotiales</taxon>
        <taxon>Dermateaceae</taxon>
        <taxon>Coleophoma</taxon>
    </lineage>
</organism>
<dbReference type="Proteomes" id="UP000256645">
    <property type="component" value="Unassembled WGS sequence"/>
</dbReference>
<dbReference type="PANTHER" id="PTHR43708:SF1">
    <property type="entry name" value="GALACTOSE_LACTOSE METABOLISM REGULATORY PROTEIN GAL80"/>
    <property type="match status" value="1"/>
</dbReference>
<dbReference type="EMBL" id="PDLM01000002">
    <property type="protein sequence ID" value="RDW84326.1"/>
    <property type="molecule type" value="Genomic_DNA"/>
</dbReference>
<dbReference type="Pfam" id="PF01408">
    <property type="entry name" value="GFO_IDH_MocA"/>
    <property type="match status" value="1"/>
</dbReference>
<dbReference type="AlphaFoldDB" id="A0A3D8SDA6"/>
<feature type="domain" description="Gal80p-like C-terminal" evidence="2">
    <location>
        <begin position="136"/>
        <end position="285"/>
    </location>
</feature>
<evidence type="ECO:0000313" key="4">
    <source>
        <dbReference type="Proteomes" id="UP000256645"/>
    </source>
</evidence>
<dbReference type="Gene3D" id="3.30.360.10">
    <property type="entry name" value="Dihydrodipicolinate Reductase, domain 2"/>
    <property type="match status" value="1"/>
</dbReference>
<sequence length="367" mass="40125">MAPIKVGFIGLSKSGWAPGAHLPFLQQSEQYQIVAVQNSSVASATEAIQLYKLPEGTKAYGDPQDIANDPNIDLVVCSIRVDRHHAAIAPSLKAGKDVYVEWPLGKSLADAEDLLKLKNEHGIKKAVVGLQARQAPIISKIKELIGNGVIGDVLSSTWSGCAIHLASQVTNGMLYFLTKDIGGNLVTIHFGHAVDYVQNALGSYFELDSVRSLLAVRQPFMKLVDGSGKVVDDKVPKDTHDTMALSAFTKSGIPVTLTMRSGTPFKGTNALDWRIYGTKGEIRITASGPFLQIGYPDQKIEVHDFAKDEVTEIEVKDEWEDLAIPARNVTRVYEGLLGKEGNVDLLCSFEDAVERHRLLEKMYEQNP</sequence>
<name>A0A3D8SDA6_9HELO</name>
<dbReference type="OrthoDB" id="446809at2759"/>
<dbReference type="PANTHER" id="PTHR43708">
    <property type="entry name" value="CONSERVED EXPRESSED OXIDOREDUCTASE (EUROFUNG)"/>
    <property type="match status" value="1"/>
</dbReference>